<evidence type="ECO:0000256" key="1">
    <source>
        <dbReference type="SAM" id="MobiDB-lite"/>
    </source>
</evidence>
<proteinExistence type="predicted"/>
<protein>
    <submittedName>
        <fullName evidence="2">Uncharacterized protein</fullName>
    </submittedName>
</protein>
<feature type="region of interest" description="Disordered" evidence="1">
    <location>
        <begin position="46"/>
        <end position="99"/>
    </location>
</feature>
<dbReference type="AlphaFoldDB" id="W0FS63"/>
<evidence type="ECO:0000313" key="2">
    <source>
        <dbReference type="EMBL" id="AHF25742.1"/>
    </source>
</evidence>
<accession>W0FS63</accession>
<name>W0FS63_9BACT</name>
<feature type="compositionally biased region" description="Pro residues" evidence="1">
    <location>
        <begin position="58"/>
        <end position="70"/>
    </location>
</feature>
<reference evidence="2" key="1">
    <citation type="journal article" date="2013" name="PLoS ONE">
        <title>Metagenomic insights into the carbohydrate-active enzymes carried by the microorganisms adhering to solid digesta in the rumen of cows.</title>
        <authorList>
            <person name="Wang L."/>
            <person name="Hatem A."/>
            <person name="Catalyurek U.V."/>
            <person name="Morrison M."/>
            <person name="Yu Z."/>
        </authorList>
    </citation>
    <scope>NUCLEOTIDE SEQUENCE</scope>
</reference>
<feature type="compositionally biased region" description="Acidic residues" evidence="1">
    <location>
        <begin position="89"/>
        <end position="99"/>
    </location>
</feature>
<dbReference type="EMBL" id="KC246850">
    <property type="protein sequence ID" value="AHF25742.1"/>
    <property type="molecule type" value="Genomic_DNA"/>
</dbReference>
<organism evidence="2">
    <name type="scientific">uncultured bacterium Contigcl_51</name>
    <dbReference type="NCBI Taxonomy" id="1393675"/>
    <lineage>
        <taxon>Bacteria</taxon>
        <taxon>environmental samples</taxon>
    </lineage>
</organism>
<sequence length="99" mass="10459">MKQMRSRFRLLTLLIVCAFLLTIVLCTGHVLKTTGISLSSLSSISLPVPGQSASPDPSALPNPSPAPESTPDPWAGFSVENTPPGTDNPPEEEYNVVGL</sequence>